<feature type="region of interest" description="Disordered" evidence="1">
    <location>
        <begin position="129"/>
        <end position="154"/>
    </location>
</feature>
<organism evidence="3 4">
    <name type="scientific">Protopolystoma xenopodis</name>
    <dbReference type="NCBI Taxonomy" id="117903"/>
    <lineage>
        <taxon>Eukaryota</taxon>
        <taxon>Metazoa</taxon>
        <taxon>Spiralia</taxon>
        <taxon>Lophotrochozoa</taxon>
        <taxon>Platyhelminthes</taxon>
        <taxon>Monogenea</taxon>
        <taxon>Polyopisthocotylea</taxon>
        <taxon>Polystomatidea</taxon>
        <taxon>Polystomatidae</taxon>
        <taxon>Protopolystoma</taxon>
    </lineage>
</organism>
<dbReference type="InterPro" id="IPR027073">
    <property type="entry name" value="5_3_exoribonuclease"/>
</dbReference>
<comment type="caution">
    <text evidence="3">The sequence shown here is derived from an EMBL/GenBank/DDBJ whole genome shotgun (WGS) entry which is preliminary data.</text>
</comment>
<evidence type="ECO:0000259" key="2">
    <source>
        <dbReference type="Pfam" id="PF17846"/>
    </source>
</evidence>
<evidence type="ECO:0000256" key="1">
    <source>
        <dbReference type="SAM" id="MobiDB-lite"/>
    </source>
</evidence>
<gene>
    <name evidence="3" type="ORF">PXEA_LOCUS29173</name>
</gene>
<dbReference type="GO" id="GO:0005634">
    <property type="term" value="C:nucleus"/>
    <property type="evidence" value="ECO:0007669"/>
    <property type="project" value="TreeGrafter"/>
</dbReference>
<sequence length="278" mass="31891">MELSVLRECLADLLRPLSCSPAFWCLERALDDWILICCLMGNDFLPRLAGWGIPEGDMELLLSTYREAVSIWGGWLIDTGPKVNDPIGKFPSHGSWPKIRLDRLRDLLIRLARCEERHEFWLRFPTSVHVSPSADSHRDATPPPNPVSENEAMSTSESFSSFQSAKEKGAKTDSYPINLMNLEPHWRDRYLADQLSLTGDDRMEQVSRLAVEQFATDYLDGLRWVMAYYFSGCPSWRWCYPHHYAPFANHLITCLQSSERISEIDQIKPEYGSSTSEL</sequence>
<dbReference type="GO" id="GO:0000956">
    <property type="term" value="P:nuclear-transcribed mRNA catabolic process"/>
    <property type="evidence" value="ECO:0007669"/>
    <property type="project" value="TreeGrafter"/>
</dbReference>
<keyword evidence="4" id="KW-1185">Reference proteome</keyword>
<dbReference type="Proteomes" id="UP000784294">
    <property type="component" value="Unassembled WGS sequence"/>
</dbReference>
<dbReference type="AlphaFoldDB" id="A0A448XFS6"/>
<accession>A0A448XFS6</accession>
<dbReference type="Pfam" id="PF17846">
    <property type="entry name" value="XRN_M"/>
    <property type="match status" value="1"/>
</dbReference>
<dbReference type="InterPro" id="IPR041412">
    <property type="entry name" value="Xrn1_helical"/>
</dbReference>
<proteinExistence type="predicted"/>
<feature type="domain" description="Xrn1 helical" evidence="2">
    <location>
        <begin position="26"/>
        <end position="253"/>
    </location>
</feature>
<reference evidence="3" key="1">
    <citation type="submission" date="2018-11" db="EMBL/GenBank/DDBJ databases">
        <authorList>
            <consortium name="Pathogen Informatics"/>
        </authorList>
    </citation>
    <scope>NUCLEOTIDE SEQUENCE</scope>
</reference>
<name>A0A448XFS6_9PLAT</name>
<evidence type="ECO:0000313" key="4">
    <source>
        <dbReference type="Proteomes" id="UP000784294"/>
    </source>
</evidence>
<dbReference type="OrthoDB" id="372487at2759"/>
<dbReference type="GO" id="GO:0004534">
    <property type="term" value="F:5'-3' RNA exonuclease activity"/>
    <property type="evidence" value="ECO:0007669"/>
    <property type="project" value="TreeGrafter"/>
</dbReference>
<evidence type="ECO:0000313" key="3">
    <source>
        <dbReference type="EMBL" id="VEL35733.1"/>
    </source>
</evidence>
<dbReference type="PANTHER" id="PTHR12341">
    <property type="entry name" value="5'-&gt;3' EXORIBONUCLEASE"/>
    <property type="match status" value="1"/>
</dbReference>
<dbReference type="EMBL" id="CAAALY010250519">
    <property type="protein sequence ID" value="VEL35733.1"/>
    <property type="molecule type" value="Genomic_DNA"/>
</dbReference>
<protein>
    <recommendedName>
        <fullName evidence="2">Xrn1 helical domain-containing protein</fullName>
    </recommendedName>
</protein>
<dbReference type="GO" id="GO:0003723">
    <property type="term" value="F:RNA binding"/>
    <property type="evidence" value="ECO:0007669"/>
    <property type="project" value="TreeGrafter"/>
</dbReference>